<sequence>MKGHLVTLLLSILITPLWGRANCLSGDEIRSNSQFILTGQTSVAHKSGSIWRINGTNPYTTNNVYNDIAINFSSACYLVDDVLGLDFSLYNLGFYPIHGVGLFEKDEHRAKMLIDRLKLNLSLSENVSLEGGKLNSLPGAFHLRSPASLVATYYAGFKPTRIYDPKLESAYSESYWGGRLAKEFRDYAFSLTVIPKLASIDKYYESSSNWTANQRANSNEYYLLSYTDYHLVNHRLAANVMLGDSTSLALADGYNLTPQFVVNVEVALHKTQQWRHFSHEKKDEVLSGLYPSSLYAQNDKSGYEVAIGGQYTTDLFSVLGIEYYYQSEGYSKSAWREQVDFIKLLSKKTGFASLDKVFDDYKYLMGSEISNTGNKGMLQGRHYITSWLSLQNADHSTLQPYLVMNLVDGSALVGTHYINPLKGLSDQAEIYTGLYSAFGSHDSEFALFGETLGVYVGFKYYL</sequence>
<accession>A0AAW9E1K1</accession>
<dbReference type="EMBL" id="JAWZZT010000007">
    <property type="protein sequence ID" value="MDX7014921.1"/>
    <property type="molecule type" value="Genomic_DNA"/>
</dbReference>
<dbReference type="RefSeq" id="WP_015367967.1">
    <property type="nucleotide sequence ID" value="NZ_CAKNDN010000002.1"/>
</dbReference>
<gene>
    <name evidence="1" type="ORF">SJ059_10665</name>
</gene>
<evidence type="ECO:0008006" key="3">
    <source>
        <dbReference type="Google" id="ProtNLM"/>
    </source>
</evidence>
<proteinExistence type="predicted"/>
<comment type="caution">
    <text evidence="1">The sequence shown here is derived from an EMBL/GenBank/DDBJ whole genome shotgun (WGS) entry which is preliminary data.</text>
</comment>
<dbReference type="Proteomes" id="UP001279012">
    <property type="component" value="Unassembled WGS sequence"/>
</dbReference>
<evidence type="ECO:0000313" key="2">
    <source>
        <dbReference type="Proteomes" id="UP001279012"/>
    </source>
</evidence>
<protein>
    <recommendedName>
        <fullName evidence="3">DUF5723 domain-containing protein</fullName>
    </recommendedName>
</protein>
<dbReference type="AlphaFoldDB" id="A0AAW9E1K1"/>
<reference evidence="1" key="1">
    <citation type="submission" date="2023-11" db="EMBL/GenBank/DDBJ databases">
        <title>Detection of rare carbapenemases in Enterobacterales - comparison of two colorimetric and two CIM-based carbapenemase assays.</title>
        <authorList>
            <person name="Schaffarczyk L."/>
            <person name="Noster J."/>
            <person name="Stelzer Y."/>
            <person name="Sattler J."/>
            <person name="Gatermann S."/>
            <person name="Hamprecht A."/>
        </authorList>
    </citation>
    <scope>NUCLEOTIDE SEQUENCE</scope>
    <source>
        <strain evidence="1">CIM-Cont-037</strain>
    </source>
</reference>
<evidence type="ECO:0000313" key="1">
    <source>
        <dbReference type="EMBL" id="MDX7014921.1"/>
    </source>
</evidence>
<name>A0AAW9E1K1_KLEAE</name>
<organism evidence="1 2">
    <name type="scientific">Klebsiella aerogenes</name>
    <name type="common">Enterobacter aerogenes</name>
    <dbReference type="NCBI Taxonomy" id="548"/>
    <lineage>
        <taxon>Bacteria</taxon>
        <taxon>Pseudomonadati</taxon>
        <taxon>Pseudomonadota</taxon>
        <taxon>Gammaproteobacteria</taxon>
        <taxon>Enterobacterales</taxon>
        <taxon>Enterobacteriaceae</taxon>
        <taxon>Klebsiella/Raoultella group</taxon>
        <taxon>Klebsiella</taxon>
    </lineage>
</organism>